<name>A0A940PFR9_9ENTE</name>
<accession>A0A940PFR9</accession>
<feature type="transmembrane region" description="Helical" evidence="1">
    <location>
        <begin position="163"/>
        <end position="181"/>
    </location>
</feature>
<dbReference type="GO" id="GO:1902201">
    <property type="term" value="P:negative regulation of bacterial-type flagellum-dependent cell motility"/>
    <property type="evidence" value="ECO:0007669"/>
    <property type="project" value="TreeGrafter"/>
</dbReference>
<dbReference type="CDD" id="cd01949">
    <property type="entry name" value="GGDEF"/>
    <property type="match status" value="1"/>
</dbReference>
<dbReference type="EMBL" id="JAEEGA010000012">
    <property type="protein sequence ID" value="MBP1042726.1"/>
    <property type="molecule type" value="Genomic_DNA"/>
</dbReference>
<dbReference type="NCBIfam" id="TIGR00254">
    <property type="entry name" value="GGDEF"/>
    <property type="match status" value="1"/>
</dbReference>
<feature type="domain" description="GGDEF" evidence="2">
    <location>
        <begin position="259"/>
        <end position="393"/>
    </location>
</feature>
<feature type="transmembrane region" description="Helical" evidence="1">
    <location>
        <begin position="193"/>
        <end position="215"/>
    </location>
</feature>
<evidence type="ECO:0000313" key="3">
    <source>
        <dbReference type="EMBL" id="MBP1042726.1"/>
    </source>
</evidence>
<dbReference type="Pfam" id="PF00990">
    <property type="entry name" value="GGDEF"/>
    <property type="match status" value="1"/>
</dbReference>
<evidence type="ECO:0000256" key="1">
    <source>
        <dbReference type="SAM" id="Phobius"/>
    </source>
</evidence>
<dbReference type="InterPro" id="IPR029787">
    <property type="entry name" value="Nucleotide_cyclase"/>
</dbReference>
<dbReference type="Proteomes" id="UP000674938">
    <property type="component" value="Unassembled WGS sequence"/>
</dbReference>
<dbReference type="InterPro" id="IPR050469">
    <property type="entry name" value="Diguanylate_Cyclase"/>
</dbReference>
<reference evidence="3" key="1">
    <citation type="submission" date="2020-12" db="EMBL/GenBank/DDBJ databases">
        <title>Vagococcus allomyrinae sp. nov. and Enterococcus lavae sp. nov., isolated from the larvae of Allomyrina dichotoma.</title>
        <authorList>
            <person name="Lee S.D."/>
        </authorList>
    </citation>
    <scope>NUCLEOTIDE SEQUENCE</scope>
    <source>
        <strain evidence="3">BWB3-3</strain>
    </source>
</reference>
<dbReference type="PANTHER" id="PTHR45138:SF9">
    <property type="entry name" value="DIGUANYLATE CYCLASE DGCM-RELATED"/>
    <property type="match status" value="1"/>
</dbReference>
<dbReference type="RefSeq" id="WP_209530177.1">
    <property type="nucleotide sequence ID" value="NZ_JAEEGA010000012.1"/>
</dbReference>
<feature type="transmembrane region" description="Helical" evidence="1">
    <location>
        <begin position="12"/>
        <end position="31"/>
    </location>
</feature>
<keyword evidence="1" id="KW-1133">Transmembrane helix</keyword>
<gene>
    <name evidence="3" type="ORF">I6N95_17045</name>
</gene>
<evidence type="ECO:0000313" key="4">
    <source>
        <dbReference type="Proteomes" id="UP000674938"/>
    </source>
</evidence>
<dbReference type="GO" id="GO:0043709">
    <property type="term" value="P:cell adhesion involved in single-species biofilm formation"/>
    <property type="evidence" value="ECO:0007669"/>
    <property type="project" value="TreeGrafter"/>
</dbReference>
<proteinExistence type="predicted"/>
<organism evidence="3 4">
    <name type="scientific">Vagococcus allomyrinae</name>
    <dbReference type="NCBI Taxonomy" id="2794353"/>
    <lineage>
        <taxon>Bacteria</taxon>
        <taxon>Bacillati</taxon>
        <taxon>Bacillota</taxon>
        <taxon>Bacilli</taxon>
        <taxon>Lactobacillales</taxon>
        <taxon>Enterococcaceae</taxon>
        <taxon>Vagococcus</taxon>
    </lineage>
</organism>
<protein>
    <submittedName>
        <fullName evidence="3">Diguanylate cyclase</fullName>
    </submittedName>
</protein>
<dbReference type="PANTHER" id="PTHR45138">
    <property type="entry name" value="REGULATORY COMPONENTS OF SENSORY TRANSDUCTION SYSTEM"/>
    <property type="match status" value="1"/>
</dbReference>
<comment type="caution">
    <text evidence="3">The sequence shown here is derived from an EMBL/GenBank/DDBJ whole genome shotgun (WGS) entry which is preliminary data.</text>
</comment>
<keyword evidence="1" id="KW-0472">Membrane</keyword>
<dbReference type="SMART" id="SM00267">
    <property type="entry name" value="GGDEF"/>
    <property type="match status" value="1"/>
</dbReference>
<dbReference type="SUPFAM" id="SSF55073">
    <property type="entry name" value="Nucleotide cyclase"/>
    <property type="match status" value="1"/>
</dbReference>
<keyword evidence="1" id="KW-0812">Transmembrane</keyword>
<feature type="transmembrane region" description="Helical" evidence="1">
    <location>
        <begin position="95"/>
        <end position="122"/>
    </location>
</feature>
<dbReference type="InterPro" id="IPR043128">
    <property type="entry name" value="Rev_trsase/Diguanyl_cyclase"/>
</dbReference>
<dbReference type="AlphaFoldDB" id="A0A940PFR9"/>
<feature type="transmembrane region" description="Helical" evidence="1">
    <location>
        <begin position="134"/>
        <end position="151"/>
    </location>
</feature>
<sequence>MQLLPKELTFVNAILINISVIISTILSYYFVSLHLETKKNRTNLSFVSGVFFSRQTIGTNLVTGLALGVISFVLSINRIPLFGESNGVDMRYVMIFFAVIYGSDVLGIITSVTLIALKYFSYVNAMPAITFNEYFNNLVFTVLLLALCIFMRHKKIPIWPANFLFLFVFMSLRLFLFSFYFAPFFQLRKLTEFAVYLILYSIIFIATTFIINAAVSASQSVHVYRTAAIYDGLTGVYNKESFHFFLDYVANNITKKEAGNLSLAVIDVDNFKQVNDNFGHPVGDLALKHIAKILSQEQIQYRHYICRIGGDEFAIIHNEPPQEAEAFFRQIFKNLEQSPFMFEDTPIHLEISAGLTHFQIDQNFNMEQAFQEADEALYRAKNSGKKQLVVTYSVTNQPAEA</sequence>
<dbReference type="GO" id="GO:0005886">
    <property type="term" value="C:plasma membrane"/>
    <property type="evidence" value="ECO:0007669"/>
    <property type="project" value="TreeGrafter"/>
</dbReference>
<dbReference type="InterPro" id="IPR000160">
    <property type="entry name" value="GGDEF_dom"/>
</dbReference>
<keyword evidence="4" id="KW-1185">Reference proteome</keyword>
<dbReference type="PROSITE" id="PS50887">
    <property type="entry name" value="GGDEF"/>
    <property type="match status" value="1"/>
</dbReference>
<dbReference type="Gene3D" id="3.30.70.270">
    <property type="match status" value="1"/>
</dbReference>
<evidence type="ECO:0000259" key="2">
    <source>
        <dbReference type="PROSITE" id="PS50887"/>
    </source>
</evidence>
<dbReference type="GO" id="GO:0052621">
    <property type="term" value="F:diguanylate cyclase activity"/>
    <property type="evidence" value="ECO:0007669"/>
    <property type="project" value="TreeGrafter"/>
</dbReference>
<feature type="transmembrane region" description="Helical" evidence="1">
    <location>
        <begin position="51"/>
        <end position="74"/>
    </location>
</feature>